<sequence length="106" mass="11722">MCSRPSIRGDAVVKHTAAVNRSSSFNCNNPRTQKVHQSKSGMTDTCVHATRPRLSAHSRHEAPASCPAEQAGSRHCASHGDITQECKLQDIPAQKFRREIKWNQST</sequence>
<feature type="compositionally biased region" description="Polar residues" evidence="1">
    <location>
        <begin position="23"/>
        <end position="32"/>
    </location>
</feature>
<accession>A0ABN8YZD7</accession>
<evidence type="ECO:0000313" key="2">
    <source>
        <dbReference type="EMBL" id="CAI9166957.1"/>
    </source>
</evidence>
<organism evidence="2 3">
    <name type="scientific">Rangifer tarandus platyrhynchus</name>
    <name type="common">Svalbard reindeer</name>
    <dbReference type="NCBI Taxonomy" id="3082113"/>
    <lineage>
        <taxon>Eukaryota</taxon>
        <taxon>Metazoa</taxon>
        <taxon>Chordata</taxon>
        <taxon>Craniata</taxon>
        <taxon>Vertebrata</taxon>
        <taxon>Euteleostomi</taxon>
        <taxon>Mammalia</taxon>
        <taxon>Eutheria</taxon>
        <taxon>Laurasiatheria</taxon>
        <taxon>Artiodactyla</taxon>
        <taxon>Ruminantia</taxon>
        <taxon>Pecora</taxon>
        <taxon>Cervidae</taxon>
        <taxon>Odocoileinae</taxon>
        <taxon>Rangifer</taxon>
    </lineage>
</organism>
<protein>
    <submittedName>
        <fullName evidence="2">Uncharacterized protein</fullName>
    </submittedName>
</protein>
<feature type="region of interest" description="Disordered" evidence="1">
    <location>
        <begin position="23"/>
        <end position="74"/>
    </location>
</feature>
<name>A0ABN8YZD7_RANTA</name>
<reference evidence="2" key="1">
    <citation type="submission" date="2023-04" db="EMBL/GenBank/DDBJ databases">
        <authorList>
            <consortium name="ELIXIR-Norway"/>
        </authorList>
    </citation>
    <scope>NUCLEOTIDE SEQUENCE [LARGE SCALE GENOMIC DNA]</scope>
</reference>
<keyword evidence="3" id="KW-1185">Reference proteome</keyword>
<proteinExistence type="predicted"/>
<evidence type="ECO:0000313" key="3">
    <source>
        <dbReference type="Proteomes" id="UP001176941"/>
    </source>
</evidence>
<dbReference type="EMBL" id="OX459962">
    <property type="protein sequence ID" value="CAI9166957.1"/>
    <property type="molecule type" value="Genomic_DNA"/>
</dbReference>
<gene>
    <name evidence="2" type="ORF">MRATA1EN1_LOCUS15919</name>
</gene>
<evidence type="ECO:0000256" key="1">
    <source>
        <dbReference type="SAM" id="MobiDB-lite"/>
    </source>
</evidence>
<dbReference type="Proteomes" id="UP001176941">
    <property type="component" value="Chromosome 26"/>
</dbReference>